<sequence>MEMTEIWDFWISATFGISATIWDSGIGLGFWQQFGISASIRDFGISLGFGIWDLGFWQISESTFRHMPNPKYVSAQQDDNIHYLYKEGFNNLNANFEEYLTENNITYNDKSGYFKIYSSVAIASTNII</sequence>
<keyword evidence="2" id="KW-1185">Reference proteome</keyword>
<evidence type="ECO:0000313" key="1">
    <source>
        <dbReference type="EMBL" id="RIA97605.1"/>
    </source>
</evidence>
<proteinExistence type="predicted"/>
<dbReference type="OrthoDB" id="2386664at2759"/>
<dbReference type="AlphaFoldDB" id="A0A397TMB2"/>
<comment type="caution">
    <text evidence="1">The sequence shown here is derived from an EMBL/GenBank/DDBJ whole genome shotgun (WGS) entry which is preliminary data.</text>
</comment>
<reference evidence="1 2" key="1">
    <citation type="submission" date="2018-06" db="EMBL/GenBank/DDBJ databases">
        <title>Comparative genomics reveals the genomic features of Rhizophagus irregularis, R. cerebriforme, R. diaphanum and Gigaspora rosea, and their symbiotic lifestyle signature.</title>
        <authorList>
            <person name="Morin E."/>
            <person name="San Clemente H."/>
            <person name="Chen E.C.H."/>
            <person name="De La Providencia I."/>
            <person name="Hainaut M."/>
            <person name="Kuo A."/>
            <person name="Kohler A."/>
            <person name="Murat C."/>
            <person name="Tang N."/>
            <person name="Roy S."/>
            <person name="Loubradou J."/>
            <person name="Henrissat B."/>
            <person name="Grigoriev I.V."/>
            <person name="Corradi N."/>
            <person name="Roux C."/>
            <person name="Martin F.M."/>
        </authorList>
    </citation>
    <scope>NUCLEOTIDE SEQUENCE [LARGE SCALE GENOMIC DNA]</scope>
    <source>
        <strain evidence="1 2">DAOM 227022</strain>
    </source>
</reference>
<accession>A0A397TMB2</accession>
<name>A0A397TMB2_9GLOM</name>
<evidence type="ECO:0000313" key="2">
    <source>
        <dbReference type="Proteomes" id="UP000265703"/>
    </source>
</evidence>
<protein>
    <submittedName>
        <fullName evidence="1">Uncharacterized protein</fullName>
    </submittedName>
</protein>
<gene>
    <name evidence="1" type="ORF">C1645_813846</name>
</gene>
<dbReference type="EMBL" id="QKYT01000027">
    <property type="protein sequence ID" value="RIA97605.1"/>
    <property type="molecule type" value="Genomic_DNA"/>
</dbReference>
<organism evidence="1 2">
    <name type="scientific">Glomus cerebriforme</name>
    <dbReference type="NCBI Taxonomy" id="658196"/>
    <lineage>
        <taxon>Eukaryota</taxon>
        <taxon>Fungi</taxon>
        <taxon>Fungi incertae sedis</taxon>
        <taxon>Mucoromycota</taxon>
        <taxon>Glomeromycotina</taxon>
        <taxon>Glomeromycetes</taxon>
        <taxon>Glomerales</taxon>
        <taxon>Glomeraceae</taxon>
        <taxon>Glomus</taxon>
    </lineage>
</organism>
<dbReference type="Proteomes" id="UP000265703">
    <property type="component" value="Unassembled WGS sequence"/>
</dbReference>